<keyword evidence="1" id="KW-0175">Coiled coil</keyword>
<evidence type="ECO:0000256" key="2">
    <source>
        <dbReference type="SAM" id="MobiDB-lite"/>
    </source>
</evidence>
<feature type="compositionally biased region" description="Basic and acidic residues" evidence="2">
    <location>
        <begin position="426"/>
        <end position="435"/>
    </location>
</feature>
<feature type="region of interest" description="Disordered" evidence="2">
    <location>
        <begin position="396"/>
        <end position="551"/>
    </location>
</feature>
<dbReference type="InParanoid" id="A0A4S2N2M3"/>
<dbReference type="Proteomes" id="UP000298138">
    <property type="component" value="Unassembled WGS sequence"/>
</dbReference>
<reference evidence="3 4" key="1">
    <citation type="submission" date="2019-04" db="EMBL/GenBank/DDBJ databases">
        <title>Comparative genomics and transcriptomics to analyze fruiting body development in filamentous ascomycetes.</title>
        <authorList>
            <consortium name="DOE Joint Genome Institute"/>
            <person name="Lutkenhaus R."/>
            <person name="Traeger S."/>
            <person name="Breuer J."/>
            <person name="Kuo A."/>
            <person name="Lipzen A."/>
            <person name="Pangilinan J."/>
            <person name="Dilworth D."/>
            <person name="Sandor L."/>
            <person name="Poggeler S."/>
            <person name="Barry K."/>
            <person name="Grigoriev I.V."/>
            <person name="Nowrousian M."/>
        </authorList>
    </citation>
    <scope>NUCLEOTIDE SEQUENCE [LARGE SCALE GENOMIC DNA]</scope>
    <source>
        <strain evidence="3 4">CBS 389.68</strain>
    </source>
</reference>
<dbReference type="EMBL" id="ML220114">
    <property type="protein sequence ID" value="TGZ83380.1"/>
    <property type="molecule type" value="Genomic_DNA"/>
</dbReference>
<feature type="compositionally biased region" description="Acidic residues" evidence="2">
    <location>
        <begin position="464"/>
        <end position="488"/>
    </location>
</feature>
<dbReference type="Gene3D" id="1.10.287.1490">
    <property type="match status" value="1"/>
</dbReference>
<feature type="compositionally biased region" description="Basic residues" evidence="2">
    <location>
        <begin position="626"/>
        <end position="640"/>
    </location>
</feature>
<evidence type="ECO:0000313" key="3">
    <source>
        <dbReference type="EMBL" id="TGZ83380.1"/>
    </source>
</evidence>
<proteinExistence type="predicted"/>
<gene>
    <name evidence="3" type="ORF">EX30DRAFT_339564</name>
</gene>
<feature type="region of interest" description="Disordered" evidence="2">
    <location>
        <begin position="617"/>
        <end position="640"/>
    </location>
</feature>
<sequence length="640" mass="70434">MAPAVTAAGMVFSEVDDLTHKLSSIKQLSLYMACQTERCALEAADEQRKLQAQIAYLEPLYSELYDEYLGSCELVDNLEDALQKKTVAMERAEKRSQNALVNAQNEATMLKGRLKSLENDLETIRTTTQSSAADLVAERNTAVSDLAAMQTEHQLLKERNTILETEIADAIKARDVAQSKLQGVQDEVTNLTKSLEALQKKHFQLENEFTSAKKTYTNEVSSWKSQFEESKSQHRSTLQDMETKHQATITDLETRLNRPSSPDKRILQLNESLKTAKAEITALQAALNKERKSREAAERGLSKARDEWETQHKVFETKLESLRTKYKAEREKNAAAAPASVVNPRKRTIGPVLDFEPSAKKPKTLPTAVTSEFSITPFLNRQQKVVASEDTTLASEAINDETKTNTLANSNPTAPVPAAGKPGRKIFTENTKDTISDAPRPLLVGANRKKKSSAAAPKLTPEPAPEDPILDPISESDDDNEEINEDSILDIVLPKNRVKASAATRKPSAKSTTTKPAKRPRKPLLSDSPEPEEAVLPPQPPARKPSQPKTKAVAKAAVKTKVKKKANAMEASFIGGIRPTLFDDEDGSGRIQLNLDDGPSQEARRLGKNAPLLAPINAFQREISPPKKRPGGLKMKFGGK</sequence>
<organism evidence="3 4">
    <name type="scientific">Ascodesmis nigricans</name>
    <dbReference type="NCBI Taxonomy" id="341454"/>
    <lineage>
        <taxon>Eukaryota</taxon>
        <taxon>Fungi</taxon>
        <taxon>Dikarya</taxon>
        <taxon>Ascomycota</taxon>
        <taxon>Pezizomycotina</taxon>
        <taxon>Pezizomycetes</taxon>
        <taxon>Pezizales</taxon>
        <taxon>Ascodesmidaceae</taxon>
        <taxon>Ascodesmis</taxon>
    </lineage>
</organism>
<evidence type="ECO:0000313" key="4">
    <source>
        <dbReference type="Proteomes" id="UP000298138"/>
    </source>
</evidence>
<protein>
    <submittedName>
        <fullName evidence="3">Uncharacterized protein</fullName>
    </submittedName>
</protein>
<evidence type="ECO:0000256" key="1">
    <source>
        <dbReference type="SAM" id="Coils"/>
    </source>
</evidence>
<feature type="coiled-coil region" evidence="1">
    <location>
        <begin position="75"/>
        <end position="215"/>
    </location>
</feature>
<dbReference type="STRING" id="341454.A0A4S2N2M3"/>
<dbReference type="OrthoDB" id="5428430at2759"/>
<feature type="coiled-coil region" evidence="1">
    <location>
        <begin position="266"/>
        <end position="332"/>
    </location>
</feature>
<feature type="compositionally biased region" description="Polar residues" evidence="2">
    <location>
        <begin position="404"/>
        <end position="413"/>
    </location>
</feature>
<dbReference type="AlphaFoldDB" id="A0A4S2N2M3"/>
<name>A0A4S2N2M3_9PEZI</name>
<keyword evidence="4" id="KW-1185">Reference proteome</keyword>
<accession>A0A4S2N2M3</accession>